<name>A0A840UEV2_9FIRM</name>
<evidence type="ECO:0000256" key="1">
    <source>
        <dbReference type="ARBA" id="ARBA00022741"/>
    </source>
</evidence>
<dbReference type="GO" id="GO:0000428">
    <property type="term" value="C:DNA-directed RNA polymerase complex"/>
    <property type="evidence" value="ECO:0007669"/>
    <property type="project" value="UniProtKB-KW"/>
</dbReference>
<keyword evidence="4" id="KW-0804">Transcription</keyword>
<keyword evidence="4" id="KW-0347">Helicase</keyword>
<keyword evidence="5" id="KW-1185">Reference proteome</keyword>
<dbReference type="GO" id="GO:0036297">
    <property type="term" value="P:interstrand cross-link repair"/>
    <property type="evidence" value="ECO:0007669"/>
    <property type="project" value="TreeGrafter"/>
</dbReference>
<keyword evidence="4" id="KW-0378">Hydrolase</keyword>
<gene>
    <name evidence="4" type="ORF">HNR32_000768</name>
</gene>
<dbReference type="InterPro" id="IPR001650">
    <property type="entry name" value="Helicase_C-like"/>
</dbReference>
<keyword evidence="1" id="KW-0547">Nucleotide-binding</keyword>
<dbReference type="GO" id="GO:0005524">
    <property type="term" value="F:ATP binding"/>
    <property type="evidence" value="ECO:0007669"/>
    <property type="project" value="UniProtKB-KW"/>
</dbReference>
<evidence type="ECO:0000313" key="4">
    <source>
        <dbReference type="EMBL" id="MBB5335636.1"/>
    </source>
</evidence>
<keyword evidence="2" id="KW-0067">ATP-binding</keyword>
<dbReference type="SMART" id="SM00490">
    <property type="entry name" value="HELICc"/>
    <property type="match status" value="1"/>
</dbReference>
<reference evidence="4 5" key="1">
    <citation type="submission" date="2020-08" db="EMBL/GenBank/DDBJ databases">
        <title>Genomic Encyclopedia of Type Strains, Phase IV (KMG-IV): sequencing the most valuable type-strain genomes for metagenomic binning, comparative biology and taxonomic classification.</title>
        <authorList>
            <person name="Goeker M."/>
        </authorList>
    </citation>
    <scope>NUCLEOTIDE SEQUENCE [LARGE SCALE GENOMIC DNA]</scope>
    <source>
        <strain evidence="4 5">DSM 24661</strain>
    </source>
</reference>
<proteinExistence type="predicted"/>
<keyword evidence="4" id="KW-0240">DNA-directed RNA polymerase</keyword>
<sequence>MNSVNGVQQYYQAIRDRLRNYIKSDYLANSETLLLYVDDLLGEFCSEYTNIAREPYIETSASYKKVTDGIKNSSLIEQGVKDSLLKLIQEKLGIFSDPFEHQVCALECAMAGRDLFVSTGTGSGKTECFLWPIIAKCFDEAKNRPAQFQQEAVRTLIIYPMNALVSDQLARFRKIIGGENFRKIFTTDTHATRIPHFGMYTGRTPYSGDAKTASSKELAMTFRKNYLVDANADAETQRRQLNNVNGLKSINKYPARFGETGLESFIKNLDQNIHKPSPYDAEFITRFEMQNCPPDILITNYSMLEYMLMRQREAKIWNKTKEWIDASTDNRLQIVLDEAHMYRGSAGGEIALLLERLFYRLGITKDRVQFILTTASMPQGKQEAINDFYFGLTGKDASDCEFLFGTKEPVPDKLEIKTDIEALASISTAQVQGEIALATRIRTFAKVVFKYNIPDYYTPLQTQEWLYDNLPKYEAFVVLNKLCRDGAKSYSKIKEALFGNAENGEKALDALLVVVSLAAKDGNILFPVRLHMFLRGLQGLYACSNPKCTCAKHSESEKLPLGKVISIPKDKCKCGGKVYELFNHIKCGALYFRVYVQKTEGQPYWYVFPQRGLDGDANSLQELLLYVVPQKYQKGKNDKIGSLDPFTGKLYLSQQEDETLLDVVYYSKSEKGKKTDAKGKPFNFGVCPKCKKPMSLKKPVDLSTKGNIPFYNLTKAQFELQPPKSDLINQGRKVLLFSDSRQNAAKLALDLSKSSDADAFRQAVMLASLLLEVDGKEHSLADLYPAFLDVCTQNSLTFFSGKSKVKFIDDLRTFAIKKKRAADHNRIFDYSSVARDYQSMPDDYYEQILTFFTESPRSFKDIGIGFLAPISELLENCIFDLEDEGIELHQEDVFRLLVLLFWDVMDDTAALGETIPDDVRKGLPGRSKTQDFGLGFEFSANLDKGLMQRIQELFCLDDISTEKIVGKIRDEFFGAASNNHYYIKLSAVKIQLTGTDFTWYRCVKCGKLSPYKIGDYCGACFVSTDLKPITNLELTRFDFWRIPVLNALNKIESIHTIDTEEHTAQLSHKEIRSDTWSRTERYEMRFQDINAGEHGEDAIDVLSCTTTMEVGIDIGSLTAVGLRNIPPMRENYQQRAGRAGRKNAGISTIVTYASGGIHDSHYFLHPDEMISGSPRKPWIDRDNPKIKQRHINMLALNGFMSTPIMNGQYDGIVDIGIITFCEQYGENFIEYSHSFEKESGLSTVATITHFREISLNVLAEGKRDEYINNDKETSAFDVFYREGFIPSYSFPKNVVRFFVEKESERGKNAPRDIQYAPERDIAIALSEYAPGRFVTIDKKIFKSGGIYANPRPRGFEANQAEFYFKNTDYYKDIYICSECNWFGLEKADEKRTTCPYCGAAIVKNKTLRPWGFSPVKGDEVKYEDEDEQYTYAEAPYYSYVPEDTQMRTFKRSRIRFVNLPDRKVLTVNMGKSKNGFNICRKCGGAEVANPNGNGTFSFSQPYHDNHPVCHHDGTVDTNIFLGYEFLTDMFMLDISYDSVRLVGSNGEEEKSILRAAVTTLHEALKKAVSLVLDIDYNEISGGWRPRKINSSDPHIEMFFYDNLTSGAGYSSLIGSILDKVFVSARSILSECECSRSCKNCLDNYWNQRYHQLFDRNLGLQLLDFAQFGKLPDEYDMRKQAGLLVPLQKLISEDGTPKQITFEVVPALLKKTDNTRSKIYLNPYDLNDWLPNTFMTYRNL</sequence>
<protein>
    <submittedName>
        <fullName evidence="4">ATP-dependent helicase YprA (DUF1998 family)/DNA-directed RNA polymerase subunit RPC12/RpoP</fullName>
    </submittedName>
</protein>
<dbReference type="SUPFAM" id="SSF52540">
    <property type="entry name" value="P-loop containing nucleoside triphosphate hydrolases"/>
    <property type="match status" value="2"/>
</dbReference>
<dbReference type="InterPro" id="IPR018973">
    <property type="entry name" value="MZB"/>
</dbReference>
<comment type="caution">
    <text evidence="4">The sequence shown here is derived from an EMBL/GenBank/DDBJ whole genome shotgun (WGS) entry which is preliminary data.</text>
</comment>
<evidence type="ECO:0000256" key="2">
    <source>
        <dbReference type="ARBA" id="ARBA00022840"/>
    </source>
</evidence>
<dbReference type="GO" id="GO:0006289">
    <property type="term" value="P:nucleotide-excision repair"/>
    <property type="evidence" value="ECO:0007669"/>
    <property type="project" value="TreeGrafter"/>
</dbReference>
<dbReference type="InterPro" id="IPR014001">
    <property type="entry name" value="Helicase_ATP-bd"/>
</dbReference>
<dbReference type="RefSeq" id="WP_183859803.1">
    <property type="nucleotide sequence ID" value="NZ_JACHFH010000007.1"/>
</dbReference>
<dbReference type="EMBL" id="JACHFH010000007">
    <property type="protein sequence ID" value="MBB5335636.1"/>
    <property type="molecule type" value="Genomic_DNA"/>
</dbReference>
<dbReference type="PANTHER" id="PTHR47957:SF3">
    <property type="entry name" value="ATP-DEPENDENT HELICASE HRQ1"/>
    <property type="match status" value="1"/>
</dbReference>
<evidence type="ECO:0000313" key="5">
    <source>
        <dbReference type="Proteomes" id="UP000559117"/>
    </source>
</evidence>
<accession>A0A840UEV2</accession>
<dbReference type="Proteomes" id="UP000559117">
    <property type="component" value="Unassembled WGS sequence"/>
</dbReference>
<dbReference type="PANTHER" id="PTHR47957">
    <property type="entry name" value="ATP-DEPENDENT HELICASE HRQ1"/>
    <property type="match status" value="1"/>
</dbReference>
<organism evidence="4 5">
    <name type="scientific">Pectinatus brassicae</name>
    <dbReference type="NCBI Taxonomy" id="862415"/>
    <lineage>
        <taxon>Bacteria</taxon>
        <taxon>Bacillati</taxon>
        <taxon>Bacillota</taxon>
        <taxon>Negativicutes</taxon>
        <taxon>Selenomonadales</taxon>
        <taxon>Selenomonadaceae</taxon>
        <taxon>Pectinatus</taxon>
    </lineage>
</organism>
<dbReference type="Pfam" id="PF00270">
    <property type="entry name" value="DEAD"/>
    <property type="match status" value="1"/>
</dbReference>
<dbReference type="GO" id="GO:0003676">
    <property type="term" value="F:nucleic acid binding"/>
    <property type="evidence" value="ECO:0007669"/>
    <property type="project" value="InterPro"/>
</dbReference>
<dbReference type="SMART" id="SM00487">
    <property type="entry name" value="DEXDc"/>
    <property type="match status" value="1"/>
</dbReference>
<feature type="domain" description="Helicase ATP-binding" evidence="3">
    <location>
        <begin position="106"/>
        <end position="395"/>
    </location>
</feature>
<dbReference type="InterPro" id="IPR027417">
    <property type="entry name" value="P-loop_NTPase"/>
</dbReference>
<dbReference type="PROSITE" id="PS51192">
    <property type="entry name" value="HELICASE_ATP_BIND_1"/>
    <property type="match status" value="1"/>
</dbReference>
<dbReference type="InterPro" id="IPR011545">
    <property type="entry name" value="DEAD/DEAH_box_helicase_dom"/>
</dbReference>
<dbReference type="Pfam" id="PF00271">
    <property type="entry name" value="Helicase_C"/>
    <property type="match status" value="1"/>
</dbReference>
<dbReference type="GO" id="GO:0043138">
    <property type="term" value="F:3'-5' DNA helicase activity"/>
    <property type="evidence" value="ECO:0007669"/>
    <property type="project" value="TreeGrafter"/>
</dbReference>
<evidence type="ECO:0000259" key="3">
    <source>
        <dbReference type="PROSITE" id="PS51192"/>
    </source>
</evidence>
<dbReference type="Pfam" id="PF09369">
    <property type="entry name" value="MZB"/>
    <property type="match status" value="1"/>
</dbReference>
<dbReference type="Gene3D" id="3.40.50.300">
    <property type="entry name" value="P-loop containing nucleotide triphosphate hydrolases"/>
    <property type="match status" value="2"/>
</dbReference>